<proteinExistence type="predicted"/>
<dbReference type="EMBL" id="BMFR01000007">
    <property type="protein sequence ID" value="GGG75262.1"/>
    <property type="molecule type" value="Genomic_DNA"/>
</dbReference>
<dbReference type="Pfam" id="PF10737">
    <property type="entry name" value="GerPC"/>
    <property type="match status" value="1"/>
</dbReference>
<reference evidence="2" key="1">
    <citation type="journal article" date="2014" name="Int. J. Syst. Evol. Microbiol.">
        <title>Complete genome sequence of Corynebacterium casei LMG S-19264T (=DSM 44701T), isolated from a smear-ripened cheese.</title>
        <authorList>
            <consortium name="US DOE Joint Genome Institute (JGI-PGF)"/>
            <person name="Walter F."/>
            <person name="Albersmeier A."/>
            <person name="Kalinowski J."/>
            <person name="Ruckert C."/>
        </authorList>
    </citation>
    <scope>NUCLEOTIDE SEQUENCE</scope>
    <source>
        <strain evidence="2">CGMCC 1.12754</strain>
    </source>
</reference>
<keyword evidence="1" id="KW-0175">Coiled coil</keyword>
<comment type="caution">
    <text evidence="2">The sequence shown here is derived from an EMBL/GenBank/DDBJ whole genome shotgun (WGS) entry which is preliminary data.</text>
</comment>
<accession>A0A917M3U6</accession>
<dbReference type="RefSeq" id="WP_188455260.1">
    <property type="nucleotide sequence ID" value="NZ_BMFR01000007.1"/>
</dbReference>
<feature type="coiled-coil region" evidence="1">
    <location>
        <begin position="17"/>
        <end position="44"/>
    </location>
</feature>
<evidence type="ECO:0000256" key="1">
    <source>
        <dbReference type="SAM" id="Coils"/>
    </source>
</evidence>
<dbReference type="AlphaFoldDB" id="A0A917M3U6"/>
<gene>
    <name evidence="2" type="primary">gerPC</name>
    <name evidence="2" type="ORF">GCM10011398_20060</name>
</gene>
<name>A0A917M3U6_9BACI</name>
<protein>
    <submittedName>
        <fullName evidence="2">Spore germination protein GerPC</fullName>
    </submittedName>
</protein>
<sequence length="194" mass="22627">MNGNEWTNYVYDLHQYIQKQDDEINKLKTRVTQLEQDVREKNSNTIEKIEYHFDQLKIENLDGTLHIGLSPSDLANIGDIGIPKGTQPNYQPPMKQQLVSNLSQHLQQNGPPMIRDLAIQYNKPIDNGFQSMLLNDIEKQLPHRIAFYEQEAKNKRGINSDESLQAYITDQVKNEIYQSLLKYMQKNDHKGEEQ</sequence>
<dbReference type="InterPro" id="IPR019673">
    <property type="entry name" value="Spore_germination_GerPC"/>
</dbReference>
<evidence type="ECO:0000313" key="2">
    <source>
        <dbReference type="EMBL" id="GGG75262.1"/>
    </source>
</evidence>
<organism evidence="2 3">
    <name type="scientific">Virgibacillus oceani</name>
    <dbReference type="NCBI Taxonomy" id="1479511"/>
    <lineage>
        <taxon>Bacteria</taxon>
        <taxon>Bacillati</taxon>
        <taxon>Bacillota</taxon>
        <taxon>Bacilli</taxon>
        <taxon>Bacillales</taxon>
        <taxon>Bacillaceae</taxon>
        <taxon>Virgibacillus</taxon>
    </lineage>
</organism>
<evidence type="ECO:0000313" key="3">
    <source>
        <dbReference type="Proteomes" id="UP000622860"/>
    </source>
</evidence>
<reference evidence="2" key="2">
    <citation type="submission" date="2020-09" db="EMBL/GenBank/DDBJ databases">
        <authorList>
            <person name="Sun Q."/>
            <person name="Zhou Y."/>
        </authorList>
    </citation>
    <scope>NUCLEOTIDE SEQUENCE</scope>
    <source>
        <strain evidence="2">CGMCC 1.12754</strain>
    </source>
</reference>
<keyword evidence="3" id="KW-1185">Reference proteome</keyword>
<dbReference type="Proteomes" id="UP000622860">
    <property type="component" value="Unassembled WGS sequence"/>
</dbReference>